<dbReference type="SUPFAM" id="SSF103473">
    <property type="entry name" value="MFS general substrate transporter"/>
    <property type="match status" value="2"/>
</dbReference>
<feature type="transmembrane region" description="Helical" evidence="2">
    <location>
        <begin position="147"/>
        <end position="168"/>
    </location>
</feature>
<comment type="caution">
    <text evidence="3">The sequence shown here is derived from an EMBL/GenBank/DDBJ whole genome shotgun (WGS) entry which is preliminary data.</text>
</comment>
<feature type="transmembrane region" description="Helical" evidence="2">
    <location>
        <begin position="18"/>
        <end position="44"/>
    </location>
</feature>
<protein>
    <submittedName>
        <fullName evidence="3">MFS transporter</fullName>
    </submittedName>
</protein>
<sequence>MMAVVWVRERVPDLPRDVWWVIAVNASMQAIFNFVTIFVNLYWWRQGESILAVSLFNLAGTVALFASYFLGSHYLYKRDIRFVMLLSSIFAGVTFLALFFYVPGWRTLFTLGIGMAFGLTQGFFWAANNSSMYTFLKSEQYADYFSINTVLGQAIAVAIPLISAGIVGAAGFRLSFLIMLVFVLAAFVVSIRLPHKGLAENLFQGRIGFREVFAKPGTAWVMAVVMCTGLVNQFLTLFSMIYIFTVSNNVGIVALLNIGYSFILLAALTWYRRAHFSQDVWLVMGIVLILASYGLAFLVPKNGWSTIVVLLMRVGGLYLQGASGRQRYRVIMQGDVVWRTRFGLWMEFPFALSRTTILIGGLFVRTLGDAAFIVLTAISSGAMLALPLFTRMAIRRYEAAHGVGAGL</sequence>
<evidence type="ECO:0000313" key="3">
    <source>
        <dbReference type="EMBL" id="NMP22943.1"/>
    </source>
</evidence>
<feature type="transmembrane region" description="Helical" evidence="2">
    <location>
        <begin position="280"/>
        <end position="298"/>
    </location>
</feature>
<keyword evidence="4" id="KW-1185">Reference proteome</keyword>
<evidence type="ECO:0000256" key="2">
    <source>
        <dbReference type="SAM" id="Phobius"/>
    </source>
</evidence>
<dbReference type="EMBL" id="JABBVZ010000035">
    <property type="protein sequence ID" value="NMP22943.1"/>
    <property type="molecule type" value="Genomic_DNA"/>
</dbReference>
<dbReference type="Pfam" id="PF07690">
    <property type="entry name" value="MFS_1"/>
    <property type="match status" value="1"/>
</dbReference>
<dbReference type="GO" id="GO:0005886">
    <property type="term" value="C:plasma membrane"/>
    <property type="evidence" value="ECO:0007669"/>
    <property type="project" value="UniProtKB-SubCell"/>
</dbReference>
<proteinExistence type="predicted"/>
<feature type="transmembrane region" description="Helical" evidence="2">
    <location>
        <begin position="108"/>
        <end position="127"/>
    </location>
</feature>
<comment type="subcellular location">
    <subcellularLocation>
        <location evidence="1">Cell membrane</location>
        <topology evidence="1">Multi-pass membrane protein</topology>
    </subcellularLocation>
</comment>
<keyword evidence="2" id="KW-1133">Transmembrane helix</keyword>
<organism evidence="3 4">
    <name type="scientific">Sulfobacillus harzensis</name>
    <dbReference type="NCBI Taxonomy" id="2729629"/>
    <lineage>
        <taxon>Bacteria</taxon>
        <taxon>Bacillati</taxon>
        <taxon>Bacillota</taxon>
        <taxon>Clostridia</taxon>
        <taxon>Eubacteriales</taxon>
        <taxon>Clostridiales Family XVII. Incertae Sedis</taxon>
        <taxon>Sulfobacillus</taxon>
    </lineage>
</organism>
<feature type="transmembrane region" description="Helical" evidence="2">
    <location>
        <begin position="250"/>
        <end position="268"/>
    </location>
</feature>
<reference evidence="3 4" key="1">
    <citation type="submission" date="2020-04" db="EMBL/GenBank/DDBJ databases">
        <authorList>
            <person name="Zhang R."/>
            <person name="Schippers A."/>
        </authorList>
    </citation>
    <scope>NUCLEOTIDE SEQUENCE [LARGE SCALE GENOMIC DNA]</scope>
    <source>
        <strain evidence="3 4">DSM 109850</strain>
    </source>
</reference>
<dbReference type="Gene3D" id="1.20.1250.20">
    <property type="entry name" value="MFS general substrate transporter like domains"/>
    <property type="match status" value="1"/>
</dbReference>
<feature type="transmembrane region" description="Helical" evidence="2">
    <location>
        <begin position="342"/>
        <end position="364"/>
    </location>
</feature>
<dbReference type="InterPro" id="IPR036259">
    <property type="entry name" value="MFS_trans_sf"/>
</dbReference>
<evidence type="ECO:0000256" key="1">
    <source>
        <dbReference type="ARBA" id="ARBA00004651"/>
    </source>
</evidence>
<dbReference type="Proteomes" id="UP000533476">
    <property type="component" value="Unassembled WGS sequence"/>
</dbReference>
<dbReference type="AlphaFoldDB" id="A0A7Y0L435"/>
<feature type="transmembrane region" description="Helical" evidence="2">
    <location>
        <begin position="50"/>
        <end position="70"/>
    </location>
</feature>
<feature type="transmembrane region" description="Helical" evidence="2">
    <location>
        <begin position="370"/>
        <end position="389"/>
    </location>
</feature>
<feature type="transmembrane region" description="Helical" evidence="2">
    <location>
        <begin position="82"/>
        <end position="102"/>
    </location>
</feature>
<keyword evidence="2" id="KW-0812">Transmembrane</keyword>
<dbReference type="GO" id="GO:0022857">
    <property type="term" value="F:transmembrane transporter activity"/>
    <property type="evidence" value="ECO:0007669"/>
    <property type="project" value="InterPro"/>
</dbReference>
<feature type="transmembrane region" description="Helical" evidence="2">
    <location>
        <begin position="219"/>
        <end position="244"/>
    </location>
</feature>
<dbReference type="InterPro" id="IPR011701">
    <property type="entry name" value="MFS"/>
</dbReference>
<name>A0A7Y0L435_9FIRM</name>
<accession>A0A7Y0L435</accession>
<keyword evidence="2" id="KW-0472">Membrane</keyword>
<gene>
    <name evidence="3" type="ORF">HIJ39_11350</name>
</gene>
<feature type="transmembrane region" description="Helical" evidence="2">
    <location>
        <begin position="174"/>
        <end position="193"/>
    </location>
</feature>
<evidence type="ECO:0000313" key="4">
    <source>
        <dbReference type="Proteomes" id="UP000533476"/>
    </source>
</evidence>